<reference evidence="3 4" key="1">
    <citation type="submission" date="2016-10" db="EMBL/GenBank/DDBJ databases">
        <title>Systematic genetic and metabolomic analysis of Xenorhabdus and Photorhabdus spp., highlights the requirements for a dual symbiotic and pathogenic life style.</title>
        <authorList>
            <person name="Tobias N.J."/>
            <person name="Wolff H."/>
            <person name="Djahanschiri B."/>
            <person name="Pidot S.J."/>
            <person name="Stinear T.P."/>
            <person name="Ebersberger I."/>
            <person name="Bode H.B."/>
        </authorList>
    </citation>
    <scope>NUCLEOTIDE SEQUENCE [LARGE SCALE GENOMIC DNA]</scope>
    <source>
        <strain evidence="3 4">DSM 22392</strain>
    </source>
</reference>
<name>A0A1Y2SGW7_9GAMM</name>
<dbReference type="OrthoDB" id="9784823at2"/>
<evidence type="ECO:0000259" key="2">
    <source>
        <dbReference type="Pfam" id="PF02384"/>
    </source>
</evidence>
<accession>A0A1Y2SGW7</accession>
<dbReference type="Proteomes" id="UP000194350">
    <property type="component" value="Unassembled WGS sequence"/>
</dbReference>
<dbReference type="GO" id="GO:0003677">
    <property type="term" value="F:DNA binding"/>
    <property type="evidence" value="ECO:0007669"/>
    <property type="project" value="InterPro"/>
</dbReference>
<feature type="domain" description="DNA methylase adenine-specific" evidence="2">
    <location>
        <begin position="99"/>
        <end position="203"/>
    </location>
</feature>
<comment type="caution">
    <text evidence="3">The sequence shown here is derived from an EMBL/GenBank/DDBJ whole genome shotgun (WGS) entry which is preliminary data.</text>
</comment>
<gene>
    <name evidence="3" type="ORF">Xvie_00735</name>
</gene>
<evidence type="ECO:0000313" key="3">
    <source>
        <dbReference type="EMBL" id="OTA18050.1"/>
    </source>
</evidence>
<dbReference type="InterPro" id="IPR003356">
    <property type="entry name" value="DNA_methylase_A-5"/>
</dbReference>
<dbReference type="EMBL" id="MUBJ01000002">
    <property type="protein sequence ID" value="OTA18050.1"/>
    <property type="molecule type" value="Genomic_DNA"/>
</dbReference>
<evidence type="ECO:0000313" key="4">
    <source>
        <dbReference type="Proteomes" id="UP000194350"/>
    </source>
</evidence>
<protein>
    <submittedName>
        <fullName evidence="3">Integrase</fullName>
    </submittedName>
</protein>
<sequence>MASRPDYQKDFISLFKQTARYRNRYRVFQDFCNCAMAAIHNKYCFSEELEQFYLKTINKYEREDIDRIVELFSTTVLALAEEPGDFLGSVFMQLELGNKELQQFFTPWSVARVMAQLQLNEVSELLQTRPFVTFHEPCCGAACMMLAAAEVLREQGHDPLSSMWVSAIDIDPLAAVMAYIQLSLTGIPAAVTIGDVLKDPGSQRTRYTPAHYLGNWSQRLQAYEKAA</sequence>
<dbReference type="AlphaFoldDB" id="A0A1Y2SGW7"/>
<dbReference type="SUPFAM" id="SSF53335">
    <property type="entry name" value="S-adenosyl-L-methionine-dependent methyltransferases"/>
    <property type="match status" value="1"/>
</dbReference>
<dbReference type="Pfam" id="PF02384">
    <property type="entry name" value="N6_Mtase"/>
    <property type="match status" value="1"/>
</dbReference>
<keyword evidence="4" id="KW-1185">Reference proteome</keyword>
<organism evidence="3 4">
    <name type="scientific">Xenorhabdus vietnamensis</name>
    <dbReference type="NCBI Taxonomy" id="351656"/>
    <lineage>
        <taxon>Bacteria</taxon>
        <taxon>Pseudomonadati</taxon>
        <taxon>Pseudomonadota</taxon>
        <taxon>Gammaproteobacteria</taxon>
        <taxon>Enterobacterales</taxon>
        <taxon>Morganellaceae</taxon>
        <taxon>Xenorhabdus</taxon>
    </lineage>
</organism>
<comment type="similarity">
    <text evidence="1">Belongs to the N(4)/N(6)-methyltransferase family.</text>
</comment>
<dbReference type="GO" id="GO:0008170">
    <property type="term" value="F:N-methyltransferase activity"/>
    <property type="evidence" value="ECO:0007669"/>
    <property type="project" value="InterPro"/>
</dbReference>
<dbReference type="Gene3D" id="3.40.50.150">
    <property type="entry name" value="Vaccinia Virus protein VP39"/>
    <property type="match status" value="1"/>
</dbReference>
<proteinExistence type="inferred from homology"/>
<dbReference type="InterPro" id="IPR029063">
    <property type="entry name" value="SAM-dependent_MTases_sf"/>
</dbReference>
<dbReference type="RefSeq" id="WP_086108000.1">
    <property type="nucleotide sequence ID" value="NZ_CAWNGD010000062.1"/>
</dbReference>
<dbReference type="STRING" id="351656.Xvie_00735"/>
<evidence type="ECO:0000256" key="1">
    <source>
        <dbReference type="ARBA" id="ARBA00006594"/>
    </source>
</evidence>